<protein>
    <submittedName>
        <fullName evidence="2">Uncharacterized protein</fullName>
    </submittedName>
</protein>
<sequence length="82" mass="9053">MAVRVTGREKRGGKGRPEKIENERERESELQITEELAGLIKGQGVSVQERGHIGLTMHGGAVGCCWEARRLGCKPVQRRKGT</sequence>
<gene>
    <name evidence="2" type="ORF">CRG98_008777</name>
</gene>
<accession>A0A2I0KSS9</accession>
<feature type="region of interest" description="Disordered" evidence="1">
    <location>
        <begin position="1"/>
        <end position="28"/>
    </location>
</feature>
<name>A0A2I0KSS9_PUNGR</name>
<dbReference type="Proteomes" id="UP000233551">
    <property type="component" value="Unassembled WGS sequence"/>
</dbReference>
<evidence type="ECO:0000313" key="3">
    <source>
        <dbReference type="Proteomes" id="UP000233551"/>
    </source>
</evidence>
<dbReference type="EMBL" id="PGOL01000426">
    <property type="protein sequence ID" value="PKI70886.1"/>
    <property type="molecule type" value="Genomic_DNA"/>
</dbReference>
<keyword evidence="3" id="KW-1185">Reference proteome</keyword>
<evidence type="ECO:0000313" key="2">
    <source>
        <dbReference type="EMBL" id="PKI70886.1"/>
    </source>
</evidence>
<proteinExistence type="predicted"/>
<comment type="caution">
    <text evidence="2">The sequence shown here is derived from an EMBL/GenBank/DDBJ whole genome shotgun (WGS) entry which is preliminary data.</text>
</comment>
<organism evidence="2 3">
    <name type="scientific">Punica granatum</name>
    <name type="common">Pomegranate</name>
    <dbReference type="NCBI Taxonomy" id="22663"/>
    <lineage>
        <taxon>Eukaryota</taxon>
        <taxon>Viridiplantae</taxon>
        <taxon>Streptophyta</taxon>
        <taxon>Embryophyta</taxon>
        <taxon>Tracheophyta</taxon>
        <taxon>Spermatophyta</taxon>
        <taxon>Magnoliopsida</taxon>
        <taxon>eudicotyledons</taxon>
        <taxon>Gunneridae</taxon>
        <taxon>Pentapetalae</taxon>
        <taxon>rosids</taxon>
        <taxon>malvids</taxon>
        <taxon>Myrtales</taxon>
        <taxon>Lythraceae</taxon>
        <taxon>Punica</taxon>
    </lineage>
</organism>
<dbReference type="AlphaFoldDB" id="A0A2I0KSS9"/>
<evidence type="ECO:0000256" key="1">
    <source>
        <dbReference type="SAM" id="MobiDB-lite"/>
    </source>
</evidence>
<reference evidence="2 3" key="1">
    <citation type="submission" date="2017-11" db="EMBL/GenBank/DDBJ databases">
        <title>De-novo sequencing of pomegranate (Punica granatum L.) genome.</title>
        <authorList>
            <person name="Akparov Z."/>
            <person name="Amiraslanov A."/>
            <person name="Hajiyeva S."/>
            <person name="Abbasov M."/>
            <person name="Kaur K."/>
            <person name="Hamwieh A."/>
            <person name="Solovyev V."/>
            <person name="Salamov A."/>
            <person name="Braich B."/>
            <person name="Kosarev P."/>
            <person name="Mahmoud A."/>
            <person name="Hajiyev E."/>
            <person name="Babayeva S."/>
            <person name="Izzatullayeva V."/>
            <person name="Mammadov A."/>
            <person name="Mammadov A."/>
            <person name="Sharifova S."/>
            <person name="Ojaghi J."/>
            <person name="Eynullazada K."/>
            <person name="Bayramov B."/>
            <person name="Abdulazimova A."/>
            <person name="Shahmuradov I."/>
        </authorList>
    </citation>
    <scope>NUCLEOTIDE SEQUENCE [LARGE SCALE GENOMIC DNA]</scope>
    <source>
        <strain evidence="3">cv. AG2017</strain>
        <tissue evidence="2">Leaf</tissue>
    </source>
</reference>